<feature type="transmembrane region" description="Helical" evidence="1">
    <location>
        <begin position="41"/>
        <end position="59"/>
    </location>
</feature>
<organism evidence="4">
    <name type="scientific">freshwater metagenome</name>
    <dbReference type="NCBI Taxonomy" id="449393"/>
    <lineage>
        <taxon>unclassified sequences</taxon>
        <taxon>metagenomes</taxon>
        <taxon>ecological metagenomes</taxon>
    </lineage>
</organism>
<protein>
    <submittedName>
        <fullName evidence="4">Unannotated protein</fullName>
    </submittedName>
</protein>
<accession>A0A6J7D2J6</accession>
<reference evidence="4" key="1">
    <citation type="submission" date="2020-05" db="EMBL/GenBank/DDBJ databases">
        <authorList>
            <person name="Chiriac C."/>
            <person name="Salcher M."/>
            <person name="Ghai R."/>
            <person name="Kavagutti S V."/>
        </authorList>
    </citation>
    <scope>NUCLEOTIDE SEQUENCE</scope>
</reference>
<sequence length="91" mass="10051">MKCTNCNAKLAETDLNCPSCDQITARTREDLQKIDPKVNKAIAWSLIAMGLLGLVFVISNSWTDWYSGLDYVAPVFLLVVGGLALFSINRK</sequence>
<keyword evidence="1" id="KW-0812">Transmembrane</keyword>
<dbReference type="EMBL" id="CAEZVU010000025">
    <property type="protein sequence ID" value="CAB4631336.1"/>
    <property type="molecule type" value="Genomic_DNA"/>
</dbReference>
<gene>
    <name evidence="2" type="ORF">UFOPK1639_00537</name>
    <name evidence="3" type="ORF">UFOPK2132_00250</name>
    <name evidence="4" type="ORF">UFOPK3389_00334</name>
</gene>
<keyword evidence="1" id="KW-1133">Transmembrane helix</keyword>
<name>A0A6J7D2J6_9ZZZZ</name>
<proteinExistence type="predicted"/>
<feature type="transmembrane region" description="Helical" evidence="1">
    <location>
        <begin position="71"/>
        <end position="88"/>
    </location>
</feature>
<evidence type="ECO:0000313" key="3">
    <source>
        <dbReference type="EMBL" id="CAB4631336.1"/>
    </source>
</evidence>
<dbReference type="EMBL" id="CAEZTH010000050">
    <property type="protein sequence ID" value="CAB4562414.1"/>
    <property type="molecule type" value="Genomic_DNA"/>
</dbReference>
<keyword evidence="1" id="KW-0472">Membrane</keyword>
<evidence type="ECO:0000256" key="1">
    <source>
        <dbReference type="SAM" id="Phobius"/>
    </source>
</evidence>
<evidence type="ECO:0000313" key="4">
    <source>
        <dbReference type="EMBL" id="CAB4863154.1"/>
    </source>
</evidence>
<evidence type="ECO:0000313" key="2">
    <source>
        <dbReference type="EMBL" id="CAB4562414.1"/>
    </source>
</evidence>
<dbReference type="AlphaFoldDB" id="A0A6J7D2J6"/>
<dbReference type="EMBL" id="CAFBLL010000040">
    <property type="protein sequence ID" value="CAB4863154.1"/>
    <property type="molecule type" value="Genomic_DNA"/>
</dbReference>